<feature type="domain" description="Hpc2-related" evidence="3">
    <location>
        <begin position="112"/>
        <end position="163"/>
    </location>
</feature>
<organism evidence="5 6">
    <name type="scientific">Melipona quadrifasciata</name>
    <dbReference type="NCBI Taxonomy" id="166423"/>
    <lineage>
        <taxon>Eukaryota</taxon>
        <taxon>Metazoa</taxon>
        <taxon>Ecdysozoa</taxon>
        <taxon>Arthropoda</taxon>
        <taxon>Hexapoda</taxon>
        <taxon>Insecta</taxon>
        <taxon>Pterygota</taxon>
        <taxon>Neoptera</taxon>
        <taxon>Endopterygota</taxon>
        <taxon>Hymenoptera</taxon>
        <taxon>Apocrita</taxon>
        <taxon>Aculeata</taxon>
        <taxon>Apoidea</taxon>
        <taxon>Anthophila</taxon>
        <taxon>Apidae</taxon>
        <taxon>Melipona</taxon>
    </lineage>
</organism>
<feature type="compositionally biased region" description="Basic and acidic residues" evidence="2">
    <location>
        <begin position="22"/>
        <end position="32"/>
    </location>
</feature>
<feature type="compositionally biased region" description="Acidic residues" evidence="2">
    <location>
        <begin position="183"/>
        <end position="198"/>
    </location>
</feature>
<feature type="region of interest" description="Disordered" evidence="2">
    <location>
        <begin position="651"/>
        <end position="697"/>
    </location>
</feature>
<dbReference type="EMBL" id="KQ435850">
    <property type="protein sequence ID" value="KOX70893.1"/>
    <property type="molecule type" value="Genomic_DNA"/>
</dbReference>
<dbReference type="STRING" id="166423.A0A0M8ZW92"/>
<gene>
    <name evidence="5" type="ORF">WN51_03321</name>
</gene>
<feature type="compositionally biased region" description="Polar residues" evidence="2">
    <location>
        <begin position="651"/>
        <end position="666"/>
    </location>
</feature>
<dbReference type="GO" id="GO:0005634">
    <property type="term" value="C:nucleus"/>
    <property type="evidence" value="ECO:0007669"/>
    <property type="project" value="TreeGrafter"/>
</dbReference>
<feature type="domain" description="Ubinuclein middle" evidence="4">
    <location>
        <begin position="384"/>
        <end position="589"/>
    </location>
</feature>
<feature type="region of interest" description="Disordered" evidence="2">
    <location>
        <begin position="66"/>
        <end position="91"/>
    </location>
</feature>
<feature type="compositionally biased region" description="Basic and acidic residues" evidence="2">
    <location>
        <begin position="285"/>
        <end position="315"/>
    </location>
</feature>
<feature type="compositionally biased region" description="Basic and acidic residues" evidence="2">
    <location>
        <begin position="224"/>
        <end position="245"/>
    </location>
</feature>
<dbReference type="InterPro" id="IPR031959">
    <property type="entry name" value="DUF4779"/>
</dbReference>
<dbReference type="PANTHER" id="PTHR21669:SF28">
    <property type="entry name" value="YEMANUCLEIN"/>
    <property type="match status" value="1"/>
</dbReference>
<dbReference type="Pfam" id="PF14075">
    <property type="entry name" value="UBN_AB"/>
    <property type="match status" value="1"/>
</dbReference>
<dbReference type="PANTHER" id="PTHR21669">
    <property type="entry name" value="CAPZ-INTERACTING PROTEIN AND RELATED PROTEINS"/>
    <property type="match status" value="1"/>
</dbReference>
<feature type="compositionally biased region" description="Basic and acidic residues" evidence="2">
    <location>
        <begin position="1074"/>
        <end position="1100"/>
    </location>
</feature>
<keyword evidence="6" id="KW-1185">Reference proteome</keyword>
<dbReference type="Pfam" id="PF16009">
    <property type="entry name" value="DUF4779"/>
    <property type="match status" value="1"/>
</dbReference>
<feature type="compositionally biased region" description="Polar residues" evidence="2">
    <location>
        <begin position="685"/>
        <end position="697"/>
    </location>
</feature>
<feature type="compositionally biased region" description="Acidic residues" evidence="2">
    <location>
        <begin position="212"/>
        <end position="221"/>
    </location>
</feature>
<feature type="region of interest" description="Disordered" evidence="2">
    <location>
        <begin position="885"/>
        <end position="909"/>
    </location>
</feature>
<dbReference type="Pfam" id="PF08729">
    <property type="entry name" value="HUN"/>
    <property type="match status" value="1"/>
</dbReference>
<dbReference type="InterPro" id="IPR014840">
    <property type="entry name" value="HRD"/>
</dbReference>
<feature type="region of interest" description="Disordered" evidence="2">
    <location>
        <begin position="1057"/>
        <end position="1106"/>
    </location>
</feature>
<protein>
    <submittedName>
        <fullName evidence="5">Ubinuclein-1</fullName>
    </submittedName>
</protein>
<feature type="compositionally biased region" description="Basic and acidic residues" evidence="2">
    <location>
        <begin position="839"/>
        <end position="859"/>
    </location>
</feature>
<feature type="region of interest" description="Disordered" evidence="2">
    <location>
        <begin position="15"/>
        <end position="35"/>
    </location>
</feature>
<sequence length="1337" mass="153709">MSEAKRVPLQTLEFPESLGYATKKEKKGEKGKQLAPSFRFTLTLPESNEKACPEFNYAQLLKAAEKKRRKELKRGDENATNGLSFDDDDDDDKLRDMARRFEAKYGTSATGKKRHKYDDYVDLGAGYDENDSFIDNTDAYDELVPEEMTTAHGGFYINCGALEFTSADQHGLVHNNNNNNQSNDDESSESSEEDTEDVDSPKRSEKRNISSSDEDDTEDITGDQPRKKQKIDENGEKKQTHENIIKKKKRQQNLQDQQNFQQDGDLNRRKEKGEITDAEASEDQEDKKKSDKIDTQKSKNAPDKKFDIKRFEKKTSNTNGFDSKKLELKKLGGKDSNIDDAIESVVNAARVEDESSRDTTDSGKSRCIGTESECDDIDKEEAPLPESLPENVVEIVNKLKTCAENSKEGKTKFFNVTVNTLLLSLEKKLRDLSPISLRLETYGHLARFLPCSKGALQNRAKKLFIQDLEHKTKDLIQRLKTVIDEIIPHLYWDIYRYCWEVEGPPEDVESSDDEEICEDIDKPKIPKKQFPWTAEAKKLVSEIASIKNHCYNVLRPRKTSSYTYVGNFMVRQVLPLWPHGYMTAEALLKFVHEVEPTTKKKTKKLKEVGNGSTNSSENVIYSSARIDPSSISTVASQEKVLANASKIQNATENSTSYVKQGTTKSSDNIEKKQHSIKNKDRNKDISNSGQYHENSTIAANNSSVGKISVVPTAQLMAQKPVKSHVEKINFMDLVNSSLSITPVNDFHKSSTKISENKKDVVSITAYPETSNVLPNTNEVPQSGHHSVHRQEASYSCTQSQQSNCSVLSQAPSLSKALKHRLLHENTDVKNDKKLEDKDVDLANKTEKRDKKRERCAEGKHKSHDVKKKRKDQKVLDKQVGYVNSDVVPIQQQQQQPSLTKEEQEQRQNEETIAATNYLSQIFNDDTSSRGIISDKRKDTGLILDDPVGNAVQPTEQEKDVQMVMRSLKELQELQEMKYSPSNSPISSIQKLNKSNTQCATYQDEYSRLYLKKDVKLKSKEESQCFCASDLHAVQNNEQSRSLSDVAQKEIDAEHAIFDEEKKSREGSSIYNKELGIKERKRDEKRYGNQDTARKGHDKGRYSLGDSEVVDREKNAFERHGSGYYKKGHHRTGFSNNYHKDESGNNSSFYEDSDDEGGHRSSGNSDDYYGQKLQNSFRDGSRDASYFEKDKAQRGLYDNSKIINYHDRAREYNNDRYVNDRKNYLRNEAHYFDKNNGDVYNHKEGHYSIPYRNNDRVPLFAYLRHYVDTLPGSYYREDPYIKPYSKDYRYFPYRQRDYEQEIYYPYRGVYMRSNRDDFYNNRYLEKYRNGFDNRYHQI</sequence>
<evidence type="ECO:0000313" key="6">
    <source>
        <dbReference type="Proteomes" id="UP000053105"/>
    </source>
</evidence>
<feature type="region of interest" description="Disordered" evidence="2">
    <location>
        <begin position="839"/>
        <end position="873"/>
    </location>
</feature>
<feature type="region of interest" description="Disordered" evidence="2">
    <location>
        <begin position="771"/>
        <end position="794"/>
    </location>
</feature>
<accession>A0A0M8ZW92</accession>
<reference evidence="5 6" key="1">
    <citation type="submission" date="2015-07" db="EMBL/GenBank/DDBJ databases">
        <title>The genome of Melipona quadrifasciata.</title>
        <authorList>
            <person name="Pan H."/>
            <person name="Kapheim K."/>
        </authorList>
    </citation>
    <scope>NUCLEOTIDE SEQUENCE [LARGE SCALE GENOMIC DNA]</scope>
    <source>
        <strain evidence="5">0111107301</strain>
        <tissue evidence="5">Whole body</tissue>
    </source>
</reference>
<feature type="compositionally biased region" description="Basic residues" evidence="2">
    <location>
        <begin position="860"/>
        <end position="871"/>
    </location>
</feature>
<evidence type="ECO:0000259" key="3">
    <source>
        <dbReference type="Pfam" id="PF08729"/>
    </source>
</evidence>
<name>A0A0M8ZW92_9HYME</name>
<feature type="compositionally biased region" description="Low complexity" evidence="2">
    <location>
        <begin position="252"/>
        <end position="264"/>
    </location>
</feature>
<proteinExistence type="predicted"/>
<feature type="compositionally biased region" description="Basic and acidic residues" evidence="2">
    <location>
        <begin position="667"/>
        <end position="684"/>
    </location>
</feature>
<feature type="compositionally biased region" description="Polar residues" evidence="2">
    <location>
        <begin position="771"/>
        <end position="784"/>
    </location>
</feature>
<dbReference type="GO" id="GO:0006325">
    <property type="term" value="P:chromatin organization"/>
    <property type="evidence" value="ECO:0007669"/>
    <property type="project" value="TreeGrafter"/>
</dbReference>
<feature type="compositionally biased region" description="Basic and acidic residues" evidence="2">
    <location>
        <begin position="899"/>
        <end position="909"/>
    </location>
</feature>
<dbReference type="InterPro" id="IPR026947">
    <property type="entry name" value="UBN_middle_dom"/>
</dbReference>
<feature type="compositionally biased region" description="Basic and acidic residues" evidence="2">
    <location>
        <begin position="199"/>
        <end position="208"/>
    </location>
</feature>
<evidence type="ECO:0000256" key="1">
    <source>
        <dbReference type="ARBA" id="ARBA00022553"/>
    </source>
</evidence>
<evidence type="ECO:0000313" key="5">
    <source>
        <dbReference type="EMBL" id="KOX70893.1"/>
    </source>
</evidence>
<evidence type="ECO:0000259" key="4">
    <source>
        <dbReference type="Pfam" id="PF14075"/>
    </source>
</evidence>
<keyword evidence="1" id="KW-0597">Phosphoprotein</keyword>
<dbReference type="OrthoDB" id="68076at2759"/>
<evidence type="ECO:0000256" key="2">
    <source>
        <dbReference type="SAM" id="MobiDB-lite"/>
    </source>
</evidence>
<feature type="compositionally biased region" description="Basic and acidic residues" evidence="2">
    <location>
        <begin position="265"/>
        <end position="275"/>
    </location>
</feature>
<feature type="region of interest" description="Disordered" evidence="2">
    <location>
        <begin position="171"/>
        <end position="321"/>
    </location>
</feature>
<feature type="region of interest" description="Disordered" evidence="2">
    <location>
        <begin position="1119"/>
        <end position="1181"/>
    </location>
</feature>
<dbReference type="Proteomes" id="UP000053105">
    <property type="component" value="Unassembled WGS sequence"/>
</dbReference>